<dbReference type="Proteomes" id="UP000288096">
    <property type="component" value="Unassembled WGS sequence"/>
</dbReference>
<reference evidence="3" key="1">
    <citation type="submission" date="2017-11" db="EMBL/GenBank/DDBJ databases">
        <authorList>
            <person name="Watanabe M."/>
            <person name="Kojima H."/>
        </authorList>
    </citation>
    <scope>NUCLEOTIDE SEQUENCE [LARGE SCALE GENOMIC DNA]</scope>
    <source>
        <strain evidence="3">Tokyo 01</strain>
    </source>
</reference>
<dbReference type="OrthoDB" id="5472263at2"/>
<evidence type="ECO:0000313" key="2">
    <source>
        <dbReference type="EMBL" id="GBC61619.1"/>
    </source>
</evidence>
<reference evidence="3" key="2">
    <citation type="submission" date="2019-01" db="EMBL/GenBank/DDBJ databases">
        <title>Genome sequence of Desulfonema ishimotonii strain Tokyo 01.</title>
        <authorList>
            <person name="Fukui M."/>
        </authorList>
    </citation>
    <scope>NUCLEOTIDE SEQUENCE [LARGE SCALE GENOMIC DNA]</scope>
    <source>
        <strain evidence="3">Tokyo 01</strain>
    </source>
</reference>
<name>A0A401FXE6_9BACT</name>
<dbReference type="EMBL" id="BEXT01000001">
    <property type="protein sequence ID" value="GBC61619.1"/>
    <property type="molecule type" value="Genomic_DNA"/>
</dbReference>
<feature type="compositionally biased region" description="Acidic residues" evidence="1">
    <location>
        <begin position="139"/>
        <end position="148"/>
    </location>
</feature>
<feature type="region of interest" description="Disordered" evidence="1">
    <location>
        <begin position="124"/>
        <end position="148"/>
    </location>
</feature>
<proteinExistence type="predicted"/>
<keyword evidence="3" id="KW-1185">Reference proteome</keyword>
<evidence type="ECO:0000313" key="3">
    <source>
        <dbReference type="Proteomes" id="UP000288096"/>
    </source>
</evidence>
<comment type="caution">
    <text evidence="2">The sequence shown here is derived from an EMBL/GenBank/DDBJ whole genome shotgun (WGS) entry which is preliminary data.</text>
</comment>
<evidence type="ECO:0000256" key="1">
    <source>
        <dbReference type="SAM" id="MobiDB-lite"/>
    </source>
</evidence>
<dbReference type="InterPro" id="IPR036390">
    <property type="entry name" value="WH_DNA-bd_sf"/>
</dbReference>
<dbReference type="SUPFAM" id="SSF46785">
    <property type="entry name" value="Winged helix' DNA-binding domain"/>
    <property type="match status" value="1"/>
</dbReference>
<sequence>MYEKAQAANPLMSMFGKFMETSMSPMKMVMKDFPAMEMCRQMTEAVQRTSQAVQQTNENAAYATPELRNLFEDWLEQVENEALDLLSKRGDMSVEELSGELGITEQSAIFLLTRLTRQGKLDLRGGLRKTENQTADASASEDETVAPI</sequence>
<dbReference type="RefSeq" id="WP_124328886.1">
    <property type="nucleotide sequence ID" value="NZ_BEXT01000001.1"/>
</dbReference>
<gene>
    <name evidence="2" type="ORF">DENIS_2581</name>
</gene>
<organism evidence="2 3">
    <name type="scientific">Desulfonema ishimotonii</name>
    <dbReference type="NCBI Taxonomy" id="45657"/>
    <lineage>
        <taxon>Bacteria</taxon>
        <taxon>Pseudomonadati</taxon>
        <taxon>Thermodesulfobacteriota</taxon>
        <taxon>Desulfobacteria</taxon>
        <taxon>Desulfobacterales</taxon>
        <taxon>Desulfococcaceae</taxon>
        <taxon>Desulfonema</taxon>
    </lineage>
</organism>
<accession>A0A401FXE6</accession>
<protein>
    <submittedName>
        <fullName evidence="2">Uncharacterized protein</fullName>
    </submittedName>
</protein>
<dbReference type="AlphaFoldDB" id="A0A401FXE6"/>